<protein>
    <submittedName>
        <fullName evidence="1">Uncharacterized protein</fullName>
    </submittedName>
</protein>
<dbReference type="InParanoid" id="A0A0C3PAZ5"/>
<dbReference type="Proteomes" id="UP000054217">
    <property type="component" value="Unassembled WGS sequence"/>
</dbReference>
<accession>A0A0C3PAZ5</accession>
<dbReference type="AlphaFoldDB" id="A0A0C3PAZ5"/>
<reference evidence="1 2" key="1">
    <citation type="submission" date="2014-04" db="EMBL/GenBank/DDBJ databases">
        <authorList>
            <consortium name="DOE Joint Genome Institute"/>
            <person name="Kuo A."/>
            <person name="Kohler A."/>
            <person name="Costa M.D."/>
            <person name="Nagy L.G."/>
            <person name="Floudas D."/>
            <person name="Copeland A."/>
            <person name="Barry K.W."/>
            <person name="Cichocki N."/>
            <person name="Veneault-Fourrey C."/>
            <person name="LaButti K."/>
            <person name="Lindquist E.A."/>
            <person name="Lipzen A."/>
            <person name="Lundell T."/>
            <person name="Morin E."/>
            <person name="Murat C."/>
            <person name="Sun H."/>
            <person name="Tunlid A."/>
            <person name="Henrissat B."/>
            <person name="Grigoriev I.V."/>
            <person name="Hibbett D.S."/>
            <person name="Martin F."/>
            <person name="Nordberg H.P."/>
            <person name="Cantor M.N."/>
            <person name="Hua S.X."/>
        </authorList>
    </citation>
    <scope>NUCLEOTIDE SEQUENCE [LARGE SCALE GENOMIC DNA]</scope>
    <source>
        <strain evidence="1 2">Marx 270</strain>
    </source>
</reference>
<name>A0A0C3PAZ5_PISTI</name>
<evidence type="ECO:0000313" key="1">
    <source>
        <dbReference type="EMBL" id="KIO05111.1"/>
    </source>
</evidence>
<sequence>MGNPLYLILSRTHHDCPDCPRAARSVVLGDGDYCGCGCGGVPFLEKTITALQLVGLSRLMPFLFQRGVLNAVTPTSGPRAPKQYGWGNEVVEEQSTSDGNTRLRLQLKTYSVLAHGSKVARTGKINQIVIK</sequence>
<reference evidence="2" key="2">
    <citation type="submission" date="2015-01" db="EMBL/GenBank/DDBJ databases">
        <title>Evolutionary Origins and Diversification of the Mycorrhizal Mutualists.</title>
        <authorList>
            <consortium name="DOE Joint Genome Institute"/>
            <consortium name="Mycorrhizal Genomics Consortium"/>
            <person name="Kohler A."/>
            <person name="Kuo A."/>
            <person name="Nagy L.G."/>
            <person name="Floudas D."/>
            <person name="Copeland A."/>
            <person name="Barry K.W."/>
            <person name="Cichocki N."/>
            <person name="Veneault-Fourrey C."/>
            <person name="LaButti K."/>
            <person name="Lindquist E.A."/>
            <person name="Lipzen A."/>
            <person name="Lundell T."/>
            <person name="Morin E."/>
            <person name="Murat C."/>
            <person name="Riley R."/>
            <person name="Ohm R."/>
            <person name="Sun H."/>
            <person name="Tunlid A."/>
            <person name="Henrissat B."/>
            <person name="Grigoriev I.V."/>
            <person name="Hibbett D.S."/>
            <person name="Martin F."/>
        </authorList>
    </citation>
    <scope>NUCLEOTIDE SEQUENCE [LARGE SCALE GENOMIC DNA]</scope>
    <source>
        <strain evidence="2">Marx 270</strain>
    </source>
</reference>
<keyword evidence="2" id="KW-1185">Reference proteome</keyword>
<proteinExistence type="predicted"/>
<gene>
    <name evidence="1" type="ORF">M404DRAFT_533678</name>
</gene>
<evidence type="ECO:0000313" key="2">
    <source>
        <dbReference type="Proteomes" id="UP000054217"/>
    </source>
</evidence>
<organism evidence="1 2">
    <name type="scientific">Pisolithus tinctorius Marx 270</name>
    <dbReference type="NCBI Taxonomy" id="870435"/>
    <lineage>
        <taxon>Eukaryota</taxon>
        <taxon>Fungi</taxon>
        <taxon>Dikarya</taxon>
        <taxon>Basidiomycota</taxon>
        <taxon>Agaricomycotina</taxon>
        <taxon>Agaricomycetes</taxon>
        <taxon>Agaricomycetidae</taxon>
        <taxon>Boletales</taxon>
        <taxon>Sclerodermatineae</taxon>
        <taxon>Pisolithaceae</taxon>
        <taxon>Pisolithus</taxon>
    </lineage>
</organism>
<dbReference type="EMBL" id="KN831968">
    <property type="protein sequence ID" value="KIO05111.1"/>
    <property type="molecule type" value="Genomic_DNA"/>
</dbReference>
<dbReference type="HOGENOM" id="CLU_1928449_0_0_1"/>